<reference evidence="2" key="1">
    <citation type="submission" date="2020-09" db="EMBL/GenBank/DDBJ databases">
        <title>Genome-Enabled Discovery of Anthraquinone Biosynthesis in Senna tora.</title>
        <authorList>
            <person name="Kang S.-H."/>
            <person name="Pandey R.P."/>
            <person name="Lee C.-M."/>
            <person name="Sim J.-S."/>
            <person name="Jeong J.-T."/>
            <person name="Choi B.-S."/>
            <person name="Jung M."/>
            <person name="Ginzburg D."/>
            <person name="Zhao K."/>
            <person name="Won S.Y."/>
            <person name="Oh T.-J."/>
            <person name="Yu Y."/>
            <person name="Kim N.-H."/>
            <person name="Lee O.R."/>
            <person name="Lee T.-H."/>
            <person name="Bashyal P."/>
            <person name="Kim T.-S."/>
            <person name="Lee W.-H."/>
            <person name="Kawkins C."/>
            <person name="Kim C.-K."/>
            <person name="Kim J.S."/>
            <person name="Ahn B.O."/>
            <person name="Rhee S.Y."/>
            <person name="Sohng J.K."/>
        </authorList>
    </citation>
    <scope>NUCLEOTIDE SEQUENCE</scope>
    <source>
        <tissue evidence="2">Leaf</tissue>
    </source>
</reference>
<keyword evidence="1" id="KW-0812">Transmembrane</keyword>
<sequence length="121" mass="13370">MDCNMVPIVGYVVVGWSEVMVGKVGRACLVVWYICIVYRLAYNILRVIIVWVVVLVIGSVSLNCGYRRSSFCVFGVLGLPSSWVCHLATSARCFNTSSVATWAISPKKSCLYPLAYCSCKE</sequence>
<name>A0A834XG29_9FABA</name>
<comment type="caution">
    <text evidence="2">The sequence shown here is derived from an EMBL/GenBank/DDBJ whole genome shotgun (WGS) entry which is preliminary data.</text>
</comment>
<feature type="transmembrane region" description="Helical" evidence="1">
    <location>
        <begin position="48"/>
        <end position="66"/>
    </location>
</feature>
<keyword evidence="3" id="KW-1185">Reference proteome</keyword>
<organism evidence="2 3">
    <name type="scientific">Senna tora</name>
    <dbReference type="NCBI Taxonomy" id="362788"/>
    <lineage>
        <taxon>Eukaryota</taxon>
        <taxon>Viridiplantae</taxon>
        <taxon>Streptophyta</taxon>
        <taxon>Embryophyta</taxon>
        <taxon>Tracheophyta</taxon>
        <taxon>Spermatophyta</taxon>
        <taxon>Magnoliopsida</taxon>
        <taxon>eudicotyledons</taxon>
        <taxon>Gunneridae</taxon>
        <taxon>Pentapetalae</taxon>
        <taxon>rosids</taxon>
        <taxon>fabids</taxon>
        <taxon>Fabales</taxon>
        <taxon>Fabaceae</taxon>
        <taxon>Caesalpinioideae</taxon>
        <taxon>Cassia clade</taxon>
        <taxon>Senna</taxon>
    </lineage>
</organism>
<accession>A0A834XG29</accession>
<evidence type="ECO:0000313" key="3">
    <source>
        <dbReference type="Proteomes" id="UP000634136"/>
    </source>
</evidence>
<proteinExistence type="predicted"/>
<protein>
    <submittedName>
        <fullName evidence="2">Uncharacterized protein</fullName>
    </submittedName>
</protein>
<dbReference type="Proteomes" id="UP000634136">
    <property type="component" value="Unassembled WGS sequence"/>
</dbReference>
<evidence type="ECO:0000313" key="2">
    <source>
        <dbReference type="EMBL" id="KAF7843888.1"/>
    </source>
</evidence>
<keyword evidence="1" id="KW-0472">Membrane</keyword>
<dbReference type="EMBL" id="JAAIUW010000001">
    <property type="protein sequence ID" value="KAF7843888.1"/>
    <property type="molecule type" value="Genomic_DNA"/>
</dbReference>
<keyword evidence="1" id="KW-1133">Transmembrane helix</keyword>
<dbReference type="AlphaFoldDB" id="A0A834XG29"/>
<gene>
    <name evidence="2" type="ORF">G2W53_000793</name>
</gene>
<evidence type="ECO:0000256" key="1">
    <source>
        <dbReference type="SAM" id="Phobius"/>
    </source>
</evidence>